<dbReference type="Proteomes" id="UP000886998">
    <property type="component" value="Unassembled WGS sequence"/>
</dbReference>
<comment type="caution">
    <text evidence="3">The sequence shown here is derived from an EMBL/GenBank/DDBJ whole genome shotgun (WGS) entry which is preliminary data.</text>
</comment>
<gene>
    <name evidence="3" type="primary">AVEN_75139_1</name>
    <name evidence="3" type="ORF">TNIN_464781</name>
</gene>
<dbReference type="AlphaFoldDB" id="A0A8X6XS45"/>
<keyword evidence="1" id="KW-0472">Membrane</keyword>
<dbReference type="SUPFAM" id="SSF53098">
    <property type="entry name" value="Ribonuclease H-like"/>
    <property type="match status" value="1"/>
</dbReference>
<feature type="domain" description="RNase H type-1" evidence="2">
    <location>
        <begin position="1"/>
        <end position="86"/>
    </location>
</feature>
<dbReference type="Pfam" id="PF00075">
    <property type="entry name" value="RNase_H"/>
    <property type="match status" value="1"/>
</dbReference>
<keyword evidence="1" id="KW-0812">Transmembrane</keyword>
<evidence type="ECO:0000259" key="2">
    <source>
        <dbReference type="PROSITE" id="PS50879"/>
    </source>
</evidence>
<dbReference type="InterPro" id="IPR012337">
    <property type="entry name" value="RNaseH-like_sf"/>
</dbReference>
<dbReference type="CDD" id="cd09276">
    <property type="entry name" value="Rnase_HI_RT_non_LTR"/>
    <property type="match status" value="1"/>
</dbReference>
<dbReference type="InterPro" id="IPR002156">
    <property type="entry name" value="RNaseH_domain"/>
</dbReference>
<dbReference type="Gene3D" id="3.30.420.10">
    <property type="entry name" value="Ribonuclease H-like superfamily/Ribonuclease H"/>
    <property type="match status" value="1"/>
</dbReference>
<dbReference type="GO" id="GO:0003676">
    <property type="term" value="F:nucleic acid binding"/>
    <property type="evidence" value="ECO:0007669"/>
    <property type="project" value="InterPro"/>
</dbReference>
<keyword evidence="4" id="KW-1185">Reference proteome</keyword>
<keyword evidence="1" id="KW-1133">Transmembrane helix</keyword>
<evidence type="ECO:0000313" key="3">
    <source>
        <dbReference type="EMBL" id="GFY57670.1"/>
    </source>
</evidence>
<dbReference type="PROSITE" id="PS50879">
    <property type="entry name" value="RNASE_H_1"/>
    <property type="match status" value="1"/>
</dbReference>
<sequence length="191" mass="22111">MAIYVALEQLVSRHLYNKIVILSDSKAAIQAVGSGEIPISKNILDCRILLESLRIEGRQITLQWISGHDDIYGNEQADLLTKKGTQILRLPNTYNSFRSSKLYQKYDEVKYESIAHYSRICNVGELAWAEISRINPMKKLSRNLDLRWIMTVLRITFTVLVFLRVLTAHFVRKTDKYHLCLDARLCVKTPR</sequence>
<organism evidence="3 4">
    <name type="scientific">Trichonephila inaurata madagascariensis</name>
    <dbReference type="NCBI Taxonomy" id="2747483"/>
    <lineage>
        <taxon>Eukaryota</taxon>
        <taxon>Metazoa</taxon>
        <taxon>Ecdysozoa</taxon>
        <taxon>Arthropoda</taxon>
        <taxon>Chelicerata</taxon>
        <taxon>Arachnida</taxon>
        <taxon>Araneae</taxon>
        <taxon>Araneomorphae</taxon>
        <taxon>Entelegynae</taxon>
        <taxon>Araneoidea</taxon>
        <taxon>Nephilidae</taxon>
        <taxon>Trichonephila</taxon>
        <taxon>Trichonephila inaurata</taxon>
    </lineage>
</organism>
<dbReference type="GO" id="GO:0004523">
    <property type="term" value="F:RNA-DNA hybrid ribonuclease activity"/>
    <property type="evidence" value="ECO:0007669"/>
    <property type="project" value="InterPro"/>
</dbReference>
<dbReference type="OrthoDB" id="6433825at2759"/>
<dbReference type="InterPro" id="IPR036397">
    <property type="entry name" value="RNaseH_sf"/>
</dbReference>
<dbReference type="EMBL" id="BMAV01011655">
    <property type="protein sequence ID" value="GFY57670.1"/>
    <property type="molecule type" value="Genomic_DNA"/>
</dbReference>
<reference evidence="3" key="1">
    <citation type="submission" date="2020-08" db="EMBL/GenBank/DDBJ databases">
        <title>Multicomponent nature underlies the extraordinary mechanical properties of spider dragline silk.</title>
        <authorList>
            <person name="Kono N."/>
            <person name="Nakamura H."/>
            <person name="Mori M."/>
            <person name="Yoshida Y."/>
            <person name="Ohtoshi R."/>
            <person name="Malay A.D."/>
            <person name="Moran D.A.P."/>
            <person name="Tomita M."/>
            <person name="Numata K."/>
            <person name="Arakawa K."/>
        </authorList>
    </citation>
    <scope>NUCLEOTIDE SEQUENCE</scope>
</reference>
<feature type="transmembrane region" description="Helical" evidence="1">
    <location>
        <begin position="146"/>
        <end position="166"/>
    </location>
</feature>
<evidence type="ECO:0000256" key="1">
    <source>
        <dbReference type="SAM" id="Phobius"/>
    </source>
</evidence>
<proteinExistence type="predicted"/>
<accession>A0A8X6XS45</accession>
<evidence type="ECO:0000313" key="4">
    <source>
        <dbReference type="Proteomes" id="UP000886998"/>
    </source>
</evidence>
<protein>
    <submittedName>
        <fullName evidence="3">RNase H domain-containing protein</fullName>
    </submittedName>
</protein>
<name>A0A8X6XS45_9ARAC</name>